<dbReference type="EMBL" id="JBHSMJ010000040">
    <property type="protein sequence ID" value="MFC5451967.1"/>
    <property type="molecule type" value="Genomic_DNA"/>
</dbReference>
<evidence type="ECO:0000313" key="2">
    <source>
        <dbReference type="EMBL" id="MFC5451967.1"/>
    </source>
</evidence>
<comment type="caution">
    <text evidence="2">The sequence shown here is derived from an EMBL/GenBank/DDBJ whole genome shotgun (WGS) entry which is preliminary data.</text>
</comment>
<accession>A0ABW0KGW2</accession>
<proteinExistence type="predicted"/>
<feature type="transmembrane region" description="Helical" evidence="1">
    <location>
        <begin position="13"/>
        <end position="37"/>
    </location>
</feature>
<keyword evidence="3" id="KW-1185">Reference proteome</keyword>
<dbReference type="RefSeq" id="WP_270879833.1">
    <property type="nucleotide sequence ID" value="NZ_JAQFVF010000027.1"/>
</dbReference>
<protein>
    <submittedName>
        <fullName evidence="2">Ferric reductase-like transmembrane domain-containing protein</fullName>
    </submittedName>
</protein>
<feature type="transmembrane region" description="Helical" evidence="1">
    <location>
        <begin position="123"/>
        <end position="144"/>
    </location>
</feature>
<keyword evidence="1" id="KW-0812">Transmembrane</keyword>
<keyword evidence="1" id="KW-1133">Transmembrane helix</keyword>
<organism evidence="2 3">
    <name type="scientific">Paenibacillus aestuarii</name>
    <dbReference type="NCBI Taxonomy" id="516965"/>
    <lineage>
        <taxon>Bacteria</taxon>
        <taxon>Bacillati</taxon>
        <taxon>Bacillota</taxon>
        <taxon>Bacilli</taxon>
        <taxon>Bacillales</taxon>
        <taxon>Paenibacillaceae</taxon>
        <taxon>Paenibacillus</taxon>
    </lineage>
</organism>
<name>A0ABW0KGW2_9BACL</name>
<sequence>MVHFLISLPSWTLIRWFGLAAYISLFIGMALGILYSFPQLKGTAKLRTMQIHTLANHLGTGLALLHALLLVIDAYMPFDWHELLIPFTAGHSPGLNAIGTIAMYGLLLLVFTTDIRHKLKRKLWLAFHFLAYPIFALALVHGLLLGSDSAQQMIKMMYAATAAVLILLTALRAGIRPAQKSSGKMAKMKQG</sequence>
<reference evidence="3" key="1">
    <citation type="journal article" date="2019" name="Int. J. Syst. Evol. Microbiol.">
        <title>The Global Catalogue of Microorganisms (GCM) 10K type strain sequencing project: providing services to taxonomists for standard genome sequencing and annotation.</title>
        <authorList>
            <consortium name="The Broad Institute Genomics Platform"/>
            <consortium name="The Broad Institute Genome Sequencing Center for Infectious Disease"/>
            <person name="Wu L."/>
            <person name="Ma J."/>
        </authorList>
    </citation>
    <scope>NUCLEOTIDE SEQUENCE [LARGE SCALE GENOMIC DNA]</scope>
    <source>
        <strain evidence="3">KACC 11904</strain>
    </source>
</reference>
<feature type="transmembrane region" description="Helical" evidence="1">
    <location>
        <begin position="90"/>
        <end position="111"/>
    </location>
</feature>
<gene>
    <name evidence="2" type="ORF">ACFPOG_27565</name>
</gene>
<feature type="transmembrane region" description="Helical" evidence="1">
    <location>
        <begin position="58"/>
        <end position="78"/>
    </location>
</feature>
<feature type="transmembrane region" description="Helical" evidence="1">
    <location>
        <begin position="156"/>
        <end position="175"/>
    </location>
</feature>
<dbReference type="Proteomes" id="UP001596044">
    <property type="component" value="Unassembled WGS sequence"/>
</dbReference>
<keyword evidence="1" id="KW-0472">Membrane</keyword>
<evidence type="ECO:0000313" key="3">
    <source>
        <dbReference type="Proteomes" id="UP001596044"/>
    </source>
</evidence>
<evidence type="ECO:0000256" key="1">
    <source>
        <dbReference type="SAM" id="Phobius"/>
    </source>
</evidence>